<gene>
    <name evidence="1" type="ORF">CGZ54_29905</name>
</gene>
<organism evidence="1 2">
    <name type="scientific">Enterobacter hormaechei</name>
    <dbReference type="NCBI Taxonomy" id="158836"/>
    <lineage>
        <taxon>Bacteria</taxon>
        <taxon>Pseudomonadati</taxon>
        <taxon>Pseudomonadota</taxon>
        <taxon>Gammaproteobacteria</taxon>
        <taxon>Enterobacterales</taxon>
        <taxon>Enterobacteriaceae</taxon>
        <taxon>Enterobacter</taxon>
        <taxon>Enterobacter cloacae complex</taxon>
    </lineage>
</organism>
<sequence length="37" mass="4278">VQTLLPKHQSNLQYKPNQPHGSIFSFNIYTDFNEGDV</sequence>
<feature type="non-terminal residue" evidence="1">
    <location>
        <position position="1"/>
    </location>
</feature>
<protein>
    <submittedName>
        <fullName evidence="1">Histidine kinase</fullName>
    </submittedName>
</protein>
<keyword evidence="1" id="KW-0808">Transferase</keyword>
<accession>A0AAP8KL03</accession>
<dbReference type="AlphaFoldDB" id="A0AAP8KL03"/>
<evidence type="ECO:0000313" key="1">
    <source>
        <dbReference type="EMBL" id="PJG36178.1"/>
    </source>
</evidence>
<name>A0AAP8KL03_9ENTR</name>
<comment type="caution">
    <text evidence="1">The sequence shown here is derived from an EMBL/GenBank/DDBJ whole genome shotgun (WGS) entry which is preliminary data.</text>
</comment>
<evidence type="ECO:0000313" key="2">
    <source>
        <dbReference type="Proteomes" id="UP000231328"/>
    </source>
</evidence>
<reference evidence="1 2" key="1">
    <citation type="submission" date="2017-07" db="EMBL/GenBank/DDBJ databases">
        <title>Draft genome sequence of Enterobacter cloacae ST128, a clinical strain coproducing KPC-2 and NDM-1 carbapenemases.</title>
        <authorList>
            <person name="Li X."/>
        </authorList>
    </citation>
    <scope>NUCLEOTIDE SEQUENCE [LARGE SCALE GENOMIC DNA]</scope>
    <source>
        <strain evidence="1 2">HBY</strain>
    </source>
</reference>
<proteinExistence type="predicted"/>
<dbReference type="Proteomes" id="UP000231328">
    <property type="component" value="Unassembled WGS sequence"/>
</dbReference>
<dbReference type="EMBL" id="NMVR01000526">
    <property type="protein sequence ID" value="PJG36178.1"/>
    <property type="molecule type" value="Genomic_DNA"/>
</dbReference>
<keyword evidence="1" id="KW-0418">Kinase</keyword>
<dbReference type="GO" id="GO:0016301">
    <property type="term" value="F:kinase activity"/>
    <property type="evidence" value="ECO:0007669"/>
    <property type="project" value="UniProtKB-KW"/>
</dbReference>